<evidence type="ECO:0000259" key="3">
    <source>
        <dbReference type="PROSITE" id="PS50878"/>
    </source>
</evidence>
<dbReference type="Proteomes" id="UP000683360">
    <property type="component" value="Unassembled WGS sequence"/>
</dbReference>
<dbReference type="OrthoDB" id="6153508at2759"/>
<dbReference type="InterPro" id="IPR052055">
    <property type="entry name" value="Hepadnavirus_pol/RT"/>
</dbReference>
<dbReference type="InterPro" id="IPR000477">
    <property type="entry name" value="RT_dom"/>
</dbReference>
<dbReference type="Gene3D" id="3.30.70.270">
    <property type="match status" value="1"/>
</dbReference>
<dbReference type="SUPFAM" id="SSF52266">
    <property type="entry name" value="SGNH hydrolase"/>
    <property type="match status" value="1"/>
</dbReference>
<dbReference type="PANTHER" id="PTHR33050:SF8">
    <property type="entry name" value="REVERSE TRANSCRIPTASE DOMAIN-CONTAINING PROTEIN"/>
    <property type="match status" value="1"/>
</dbReference>
<keyword evidence="1" id="KW-0233">DNA recombination</keyword>
<feature type="compositionally biased region" description="Basic residues" evidence="2">
    <location>
        <begin position="1"/>
        <end position="11"/>
    </location>
</feature>
<dbReference type="CDD" id="cd00229">
    <property type="entry name" value="SGNH_hydrolase"/>
    <property type="match status" value="1"/>
</dbReference>
<dbReference type="InterPro" id="IPR043128">
    <property type="entry name" value="Rev_trsase/Diguanyl_cyclase"/>
</dbReference>
<gene>
    <name evidence="4" type="ORF">MEDL_60700</name>
</gene>
<dbReference type="PANTHER" id="PTHR33050">
    <property type="entry name" value="REVERSE TRANSCRIPTASE DOMAIN-CONTAINING PROTEIN"/>
    <property type="match status" value="1"/>
</dbReference>
<sequence>MKPPKRLRKPKGIAGKSPNKKKKTQGTLPELAGVTDKETVPFQVDIGSISVASGSDQPNLAPVDQTPGQHMAYVMAGNDQHQVPRQPTTGMFNNTGLSDCNRGYAQGLNLEIVHESVTPMYTSSVFDSVGAHIPVKIKEKIWAGEYIDLNILLKSAKDLATDSQLNGDLSVKGGLLTITPQRQSTITNLHVWTSAFIIFMDIVLEKWPNKGQEFLKYMFNVRLASSRGYGSGWAIYDEQYRLRKARCPQSSWAELDMELWVMYVSTPPRFAHSDTNSFGGHKGSQYVQNTKPEQVQRPTAACKGYNFGRCALETTLLGPAKRGKDYELYSLGYSPICVNEVEESLKFYPYKVIANELIHGLRFGFKLQYSGSRLPVNANNSKSVTIHADLVREKINKEITLGRMAGPFDHPPLPTLRISPIFLAEKKNGDYRLIHNLSYPLHNSVNDFIDEKYCSVQYSGIDDAVRLVQNIGIAGKLSKSDVKSAFRLLRVSPSDFDQLGFIFDGKYYFDRCLPQGASISCSLFEKFSTALHWVTELTSGNSNILHYLDDFLFGGEANSPTCQETLETFKKICSDWGVPLAEDKTVQPTEILTFLGIEFDTLKMEMRLPGEKLTNLKQTLQLFLHSKKVTLRQLQSLIGLLNFACQVIAPGRAFCRRLIDATCNIRKPHHRGLSASTVLTYMSGISYQHKIQDLTDSTKSFLVGKTLEGLKRSNPKKPDLRVPISIDLLRKLIRSLQHVCFSSYESVMFASAFSLSFFALLRVGEIAAESKTDLGAHVIQISDVSVVKFDHKEELRLCIRSSKTDQLHSSLTLIISEQIDKSLCPIHLLKQFLQIRYPSSGSNLYIHFDGSSLTRYQFSSILQKSLSFSEINGHFRAHSFRIGGATEAKRLGVDDETLKKWGRWTSDAYTKYIRVKTIWLIGSSIVYWANKEASSRPGGLHLGLQNTGAHMIWIGQRGMKWGDLNTVFEQRLLNRPLPSFLVIQLGSNDLGISTSEKLFSDIECDLLRLHALYPALKIIWSDILMRRYWHNANCGQAIERARKRVNLRVKNLVLSIGGCAIRHSNIRAKESNLFRYDGTHLSKIGNDIYLNNLQGALEQFMRSGGPAVFPQ</sequence>
<evidence type="ECO:0000256" key="2">
    <source>
        <dbReference type="SAM" id="MobiDB-lite"/>
    </source>
</evidence>
<dbReference type="InterPro" id="IPR043502">
    <property type="entry name" value="DNA/RNA_pol_sf"/>
</dbReference>
<organism evidence="4 5">
    <name type="scientific">Mytilus edulis</name>
    <name type="common">Blue mussel</name>
    <dbReference type="NCBI Taxonomy" id="6550"/>
    <lineage>
        <taxon>Eukaryota</taxon>
        <taxon>Metazoa</taxon>
        <taxon>Spiralia</taxon>
        <taxon>Lophotrochozoa</taxon>
        <taxon>Mollusca</taxon>
        <taxon>Bivalvia</taxon>
        <taxon>Autobranchia</taxon>
        <taxon>Pteriomorphia</taxon>
        <taxon>Mytilida</taxon>
        <taxon>Mytiloidea</taxon>
        <taxon>Mytilidae</taxon>
        <taxon>Mytilinae</taxon>
        <taxon>Mytilus</taxon>
    </lineage>
</organism>
<dbReference type="GO" id="GO:0006310">
    <property type="term" value="P:DNA recombination"/>
    <property type="evidence" value="ECO:0007669"/>
    <property type="project" value="UniProtKB-KW"/>
</dbReference>
<feature type="domain" description="Reverse transcriptase" evidence="3">
    <location>
        <begin position="405"/>
        <end position="599"/>
    </location>
</feature>
<dbReference type="AlphaFoldDB" id="A0A8S3V248"/>
<evidence type="ECO:0000313" key="5">
    <source>
        <dbReference type="Proteomes" id="UP000683360"/>
    </source>
</evidence>
<evidence type="ECO:0000256" key="1">
    <source>
        <dbReference type="ARBA" id="ARBA00023172"/>
    </source>
</evidence>
<accession>A0A8S3V248</accession>
<dbReference type="InterPro" id="IPR013762">
    <property type="entry name" value="Integrase-like_cat_sf"/>
</dbReference>
<dbReference type="GO" id="GO:0003677">
    <property type="term" value="F:DNA binding"/>
    <property type="evidence" value="ECO:0007669"/>
    <property type="project" value="InterPro"/>
</dbReference>
<dbReference type="GO" id="GO:0015074">
    <property type="term" value="P:DNA integration"/>
    <property type="evidence" value="ECO:0007669"/>
    <property type="project" value="InterPro"/>
</dbReference>
<dbReference type="PROSITE" id="PS50878">
    <property type="entry name" value="RT_POL"/>
    <property type="match status" value="1"/>
</dbReference>
<dbReference type="Pfam" id="PF00078">
    <property type="entry name" value="RVT_1"/>
    <property type="match status" value="1"/>
</dbReference>
<feature type="region of interest" description="Disordered" evidence="2">
    <location>
        <begin position="1"/>
        <end position="30"/>
    </location>
</feature>
<proteinExistence type="predicted"/>
<protein>
    <recommendedName>
        <fullName evidence="3">Reverse transcriptase domain-containing protein</fullName>
    </recommendedName>
</protein>
<dbReference type="SUPFAM" id="SSF56349">
    <property type="entry name" value="DNA breaking-rejoining enzymes"/>
    <property type="match status" value="1"/>
</dbReference>
<evidence type="ECO:0000313" key="4">
    <source>
        <dbReference type="EMBL" id="CAG2248841.1"/>
    </source>
</evidence>
<dbReference type="InterPro" id="IPR011010">
    <property type="entry name" value="DNA_brk_join_enz"/>
</dbReference>
<dbReference type="CDD" id="cd03714">
    <property type="entry name" value="RT_DIRS1"/>
    <property type="match status" value="1"/>
</dbReference>
<dbReference type="SUPFAM" id="SSF56672">
    <property type="entry name" value="DNA/RNA polymerases"/>
    <property type="match status" value="1"/>
</dbReference>
<dbReference type="Gene3D" id="3.10.10.10">
    <property type="entry name" value="HIV Type 1 Reverse Transcriptase, subunit A, domain 1"/>
    <property type="match status" value="1"/>
</dbReference>
<keyword evidence="5" id="KW-1185">Reference proteome</keyword>
<reference evidence="4" key="1">
    <citation type="submission" date="2021-03" db="EMBL/GenBank/DDBJ databases">
        <authorList>
            <person name="Bekaert M."/>
        </authorList>
    </citation>
    <scope>NUCLEOTIDE SEQUENCE</scope>
</reference>
<dbReference type="InterPro" id="IPR036514">
    <property type="entry name" value="SGNH_hydro_sf"/>
</dbReference>
<dbReference type="EMBL" id="CAJPWZ010002951">
    <property type="protein sequence ID" value="CAG2248841.1"/>
    <property type="molecule type" value="Genomic_DNA"/>
</dbReference>
<dbReference type="Gene3D" id="1.10.443.10">
    <property type="entry name" value="Intergrase catalytic core"/>
    <property type="match status" value="1"/>
</dbReference>
<name>A0A8S3V248_MYTED</name>
<dbReference type="Gene3D" id="3.40.50.1110">
    <property type="entry name" value="SGNH hydrolase"/>
    <property type="match status" value="1"/>
</dbReference>
<comment type="caution">
    <text evidence="4">The sequence shown here is derived from an EMBL/GenBank/DDBJ whole genome shotgun (WGS) entry which is preliminary data.</text>
</comment>